<keyword evidence="2" id="KW-1185">Reference proteome</keyword>
<dbReference type="InterPro" id="IPR026906">
    <property type="entry name" value="LRR_5"/>
</dbReference>
<dbReference type="RefSeq" id="WP_123607854.1">
    <property type="nucleotide sequence ID" value="NZ_RJVG01000001.1"/>
</dbReference>
<dbReference type="Proteomes" id="UP000273083">
    <property type="component" value="Unassembled WGS sequence"/>
</dbReference>
<dbReference type="InterPro" id="IPR053139">
    <property type="entry name" value="Surface_bspA-like"/>
</dbReference>
<sequence>MIKNYIVVGIGLNSFTGCDYLESVVMPDAVRYVEESAFLSCRLLEKVKWSSSLESIGRNSFSLKLIKEIKLPDSLRKLGESSFSFNDKITEIVIPKNVEAIGNYALSDCDNLKIVTLLPPNMEIGIDIFSDCVSLKKVYVPKESLDYYKECFKEYDFEVLSLE</sequence>
<accession>A0A3N1Y3B5</accession>
<dbReference type="InterPro" id="IPR032675">
    <property type="entry name" value="LRR_dom_sf"/>
</dbReference>
<dbReference type="OrthoDB" id="1751034at2"/>
<dbReference type="Gene3D" id="3.80.10.10">
    <property type="entry name" value="Ribonuclease Inhibitor"/>
    <property type="match status" value="1"/>
</dbReference>
<reference evidence="1 2" key="1">
    <citation type="submission" date="2018-11" db="EMBL/GenBank/DDBJ databases">
        <title>Genomic Encyclopedia of Type Strains, Phase IV (KMG-IV): sequencing the most valuable type-strain genomes for metagenomic binning, comparative biology and taxonomic classification.</title>
        <authorList>
            <person name="Goeker M."/>
        </authorList>
    </citation>
    <scope>NUCLEOTIDE SEQUENCE [LARGE SCALE GENOMIC DNA]</scope>
    <source>
        <strain evidence="1 2">DSM 26537</strain>
    </source>
</reference>
<dbReference type="PANTHER" id="PTHR45661:SF3">
    <property type="entry name" value="IG-LIKE DOMAIN-CONTAINING PROTEIN"/>
    <property type="match status" value="1"/>
</dbReference>
<dbReference type="SUPFAM" id="SSF52058">
    <property type="entry name" value="L domain-like"/>
    <property type="match status" value="1"/>
</dbReference>
<gene>
    <name evidence="1" type="ORF">EDD66_101385</name>
</gene>
<evidence type="ECO:0000313" key="2">
    <source>
        <dbReference type="Proteomes" id="UP000273083"/>
    </source>
</evidence>
<protein>
    <submittedName>
        <fullName evidence="1">Leucine rich repeat (LRR) protein</fullName>
    </submittedName>
</protein>
<organism evidence="1 2">
    <name type="scientific">Mobilisporobacter senegalensis</name>
    <dbReference type="NCBI Taxonomy" id="1329262"/>
    <lineage>
        <taxon>Bacteria</taxon>
        <taxon>Bacillati</taxon>
        <taxon>Bacillota</taxon>
        <taxon>Clostridia</taxon>
        <taxon>Lachnospirales</taxon>
        <taxon>Lachnospiraceae</taxon>
        <taxon>Mobilisporobacter</taxon>
    </lineage>
</organism>
<proteinExistence type="predicted"/>
<evidence type="ECO:0000313" key="1">
    <source>
        <dbReference type="EMBL" id="ROR31767.1"/>
    </source>
</evidence>
<dbReference type="PROSITE" id="PS51257">
    <property type="entry name" value="PROKAR_LIPOPROTEIN"/>
    <property type="match status" value="1"/>
</dbReference>
<dbReference type="AlphaFoldDB" id="A0A3N1Y3B5"/>
<dbReference type="EMBL" id="RJVG01000001">
    <property type="protein sequence ID" value="ROR31767.1"/>
    <property type="molecule type" value="Genomic_DNA"/>
</dbReference>
<dbReference type="Pfam" id="PF13306">
    <property type="entry name" value="LRR_5"/>
    <property type="match status" value="1"/>
</dbReference>
<name>A0A3N1Y3B5_9FIRM</name>
<dbReference type="PANTHER" id="PTHR45661">
    <property type="entry name" value="SURFACE ANTIGEN"/>
    <property type="match status" value="1"/>
</dbReference>
<comment type="caution">
    <text evidence="1">The sequence shown here is derived from an EMBL/GenBank/DDBJ whole genome shotgun (WGS) entry which is preliminary data.</text>
</comment>